<comment type="similarity">
    <text evidence="2">Belongs to the zinc-containing alcohol dehydrogenase family.</text>
</comment>
<dbReference type="SUPFAM" id="SSF55347">
    <property type="entry name" value="Glyceraldehyde-3-phosphate dehydrogenase-like, C-terminal domain"/>
    <property type="match status" value="1"/>
</dbReference>
<dbReference type="GO" id="GO:0000166">
    <property type="term" value="F:nucleotide binding"/>
    <property type="evidence" value="ECO:0007669"/>
    <property type="project" value="InterPro"/>
</dbReference>
<dbReference type="PANTHER" id="PTHR43350">
    <property type="entry name" value="NAD-DEPENDENT ALCOHOL DEHYDROGENASE"/>
    <property type="match status" value="1"/>
</dbReference>
<organism evidence="9 10">
    <name type="scientific">Vulgatibacter incomptus</name>
    <dbReference type="NCBI Taxonomy" id="1391653"/>
    <lineage>
        <taxon>Bacteria</taxon>
        <taxon>Pseudomonadati</taxon>
        <taxon>Myxococcota</taxon>
        <taxon>Myxococcia</taxon>
        <taxon>Myxococcales</taxon>
        <taxon>Cystobacterineae</taxon>
        <taxon>Vulgatibacteraceae</taxon>
        <taxon>Vulgatibacter</taxon>
    </lineage>
</organism>
<feature type="domain" description="Alcohol dehydrogenase-like C-terminal" evidence="6">
    <location>
        <begin position="81"/>
        <end position="202"/>
    </location>
</feature>
<dbReference type="GO" id="GO:0016491">
    <property type="term" value="F:oxidoreductase activity"/>
    <property type="evidence" value="ECO:0007669"/>
    <property type="project" value="UniProtKB-KW"/>
</dbReference>
<dbReference type="STRING" id="1391653.AKJ08_3485"/>
<dbReference type="SUPFAM" id="SSF50129">
    <property type="entry name" value="GroES-like"/>
    <property type="match status" value="1"/>
</dbReference>
<proteinExistence type="inferred from homology"/>
<evidence type="ECO:0000259" key="6">
    <source>
        <dbReference type="Pfam" id="PF00107"/>
    </source>
</evidence>
<dbReference type="Pfam" id="PF00107">
    <property type="entry name" value="ADH_zinc_N"/>
    <property type="match status" value="1"/>
</dbReference>
<evidence type="ECO:0000313" key="9">
    <source>
        <dbReference type="EMBL" id="AKU93098.1"/>
    </source>
</evidence>
<keyword evidence="5" id="KW-0560">Oxidoreductase</keyword>
<name>A0A0K1PHT2_9BACT</name>
<dbReference type="Gene3D" id="3.30.360.10">
    <property type="entry name" value="Dihydrodipicolinate Reductase, domain 2"/>
    <property type="match status" value="1"/>
</dbReference>
<dbReference type="InterPro" id="IPR013149">
    <property type="entry name" value="ADH-like_C"/>
</dbReference>
<keyword evidence="4" id="KW-0862">Zinc</keyword>
<dbReference type="InterPro" id="IPR000683">
    <property type="entry name" value="Gfo/Idh/MocA-like_OxRdtase_N"/>
</dbReference>
<dbReference type="EMBL" id="CP012332">
    <property type="protein sequence ID" value="AKU93098.1"/>
    <property type="molecule type" value="Genomic_DNA"/>
</dbReference>
<evidence type="ECO:0000313" key="10">
    <source>
        <dbReference type="Proteomes" id="UP000055590"/>
    </source>
</evidence>
<dbReference type="AlphaFoldDB" id="A0A0K1PHT2"/>
<dbReference type="Gene3D" id="3.90.180.10">
    <property type="entry name" value="Medium-chain alcohol dehydrogenases, catalytic domain"/>
    <property type="match status" value="1"/>
</dbReference>
<keyword evidence="3" id="KW-0479">Metal-binding</keyword>
<dbReference type="KEGG" id="vin:AKJ08_3485"/>
<dbReference type="InterPro" id="IPR036291">
    <property type="entry name" value="NAD(P)-bd_dom_sf"/>
</dbReference>
<dbReference type="Pfam" id="PF22725">
    <property type="entry name" value="GFO_IDH_MocA_C3"/>
    <property type="match status" value="1"/>
</dbReference>
<evidence type="ECO:0000259" key="7">
    <source>
        <dbReference type="Pfam" id="PF01408"/>
    </source>
</evidence>
<evidence type="ECO:0000256" key="1">
    <source>
        <dbReference type="ARBA" id="ARBA00001947"/>
    </source>
</evidence>
<gene>
    <name evidence="9" type="ORF">AKJ08_3485</name>
</gene>
<dbReference type="GO" id="GO:0046872">
    <property type="term" value="F:metal ion binding"/>
    <property type="evidence" value="ECO:0007669"/>
    <property type="project" value="UniProtKB-KW"/>
</dbReference>
<accession>A0A0K1PHT2</accession>
<dbReference type="PANTHER" id="PTHR43350:SF19">
    <property type="entry name" value="D-GULOSIDE 3-DEHYDROGENASE"/>
    <property type="match status" value="1"/>
</dbReference>
<reference evidence="9 10" key="1">
    <citation type="submission" date="2015-08" db="EMBL/GenBank/DDBJ databases">
        <authorList>
            <person name="Babu N.S."/>
            <person name="Beckwith C.J."/>
            <person name="Beseler K.G."/>
            <person name="Brison A."/>
            <person name="Carone J.V."/>
            <person name="Caskin T.P."/>
            <person name="Diamond M."/>
            <person name="Durham M.E."/>
            <person name="Foxe J.M."/>
            <person name="Go M."/>
            <person name="Henderson B.A."/>
            <person name="Jones I.B."/>
            <person name="McGettigan J.A."/>
            <person name="Micheletti S.J."/>
            <person name="Nasrallah M.E."/>
            <person name="Ortiz D."/>
            <person name="Piller C.R."/>
            <person name="Privatt S.R."/>
            <person name="Schneider S.L."/>
            <person name="Sharp S."/>
            <person name="Smith T.C."/>
            <person name="Stanton J.D."/>
            <person name="Ullery H.E."/>
            <person name="Wilson R.J."/>
            <person name="Serrano M.G."/>
            <person name="Buck G."/>
            <person name="Lee V."/>
            <person name="Wang Y."/>
            <person name="Carvalho R."/>
            <person name="Voegtly L."/>
            <person name="Shi R."/>
            <person name="Duckworth R."/>
            <person name="Johnson A."/>
            <person name="Loviza R."/>
            <person name="Walstead R."/>
            <person name="Shah Z."/>
            <person name="Kiflezghi M."/>
            <person name="Wade K."/>
            <person name="Ball S.L."/>
            <person name="Bradley K.W."/>
            <person name="Asai D.J."/>
            <person name="Bowman C.A."/>
            <person name="Russell D.A."/>
            <person name="Pope W.H."/>
            <person name="Jacobs-Sera D."/>
            <person name="Hendrix R.W."/>
            <person name="Hatfull G.F."/>
        </authorList>
    </citation>
    <scope>NUCLEOTIDE SEQUENCE [LARGE SCALE GENOMIC DNA]</scope>
    <source>
        <strain evidence="9 10">DSM 27710</strain>
    </source>
</reference>
<evidence type="ECO:0000256" key="3">
    <source>
        <dbReference type="ARBA" id="ARBA00022723"/>
    </source>
</evidence>
<evidence type="ECO:0000256" key="4">
    <source>
        <dbReference type="ARBA" id="ARBA00022833"/>
    </source>
</evidence>
<keyword evidence="10" id="KW-1185">Reference proteome</keyword>
<dbReference type="Pfam" id="PF01408">
    <property type="entry name" value="GFO_IDH_MocA"/>
    <property type="match status" value="1"/>
</dbReference>
<feature type="domain" description="Gfo/Idh/MocA-like oxidoreductase N-terminal" evidence="7">
    <location>
        <begin position="298"/>
        <end position="414"/>
    </location>
</feature>
<dbReference type="Gene3D" id="3.40.50.720">
    <property type="entry name" value="NAD(P)-binding Rossmann-like Domain"/>
    <property type="match status" value="1"/>
</dbReference>
<evidence type="ECO:0000259" key="8">
    <source>
        <dbReference type="Pfam" id="PF22725"/>
    </source>
</evidence>
<dbReference type="InterPro" id="IPR055170">
    <property type="entry name" value="GFO_IDH_MocA-like_dom"/>
</dbReference>
<dbReference type="PATRIC" id="fig|1391653.3.peg.3636"/>
<evidence type="ECO:0000256" key="5">
    <source>
        <dbReference type="ARBA" id="ARBA00023002"/>
    </source>
</evidence>
<protein>
    <submittedName>
        <fullName evidence="9">Putative zinc-binding dehydrogenase</fullName>
    </submittedName>
</protein>
<sequence length="630" mass="67020">MATGAGAEEFPIGSLVACAGAGYANHAEEVVVPRNLVVRVPEGVEAEEAAFATLGAIALQGVRIHRPELGESVAVIGLGLLGLLTVQLLNAAGCRVIGTDPSPARVDLAKELGATEAWVLNREDLVDRFIDATDGYGVDGVVVTASTADNAPMVLAGDICRDRGRVTVVGAVRTEFDRNLYYNKELEVRLSRSYGPGRYDPAFEERGVEYPRGYVRFTETENLRSFLELVAAKKVRLQPLITHRYDFDDCLKAYEMLKSGSEPSMGIILRYRGEVSAPIERLAAKPQAKSIAKARPSVSFIGAGAFARGVLLPAFNGKVDLRGVTTGRGFTAASVAKAFRFGTIFETSSAIIADQETDLVVIATRHDTHARLTAEALVARKHVFVEKPLALDFEGLAAVEAAAARSPGVLQVGFNRRFAPMAKQMREMRAASSSPAMLSIRVNAGALPLGHWTTDDIEGGGRMVGEGCHFVDFARYIVGSPIESVRATAMGFGREGTATENFQTTLSFADGSVATIFYTAIGDGSFPKERFELFVGGSVCVIDDFSSFVKIAAGKKQKSRTLAKDKGHVAQVVALVEAIKQGGAPPIPVEELFEVSRATLAMPLALQLGETVRLADLDAGDSAPAPAIAG</sequence>
<dbReference type="Proteomes" id="UP000055590">
    <property type="component" value="Chromosome"/>
</dbReference>
<evidence type="ECO:0000256" key="2">
    <source>
        <dbReference type="ARBA" id="ARBA00008072"/>
    </source>
</evidence>
<dbReference type="InterPro" id="IPR011032">
    <property type="entry name" value="GroES-like_sf"/>
</dbReference>
<dbReference type="CDD" id="cd08255">
    <property type="entry name" value="2-desacetyl-2-hydroxyethyl_bacteriochlorophyllide_like"/>
    <property type="match status" value="1"/>
</dbReference>
<feature type="domain" description="GFO/IDH/MocA-like oxidoreductase" evidence="8">
    <location>
        <begin position="447"/>
        <end position="524"/>
    </location>
</feature>
<dbReference type="SUPFAM" id="SSF51735">
    <property type="entry name" value="NAD(P)-binding Rossmann-fold domains"/>
    <property type="match status" value="2"/>
</dbReference>
<comment type="cofactor">
    <cofactor evidence="1">
        <name>Zn(2+)</name>
        <dbReference type="ChEBI" id="CHEBI:29105"/>
    </cofactor>
</comment>